<dbReference type="HOGENOM" id="CLU_1042700_0_0_1"/>
<feature type="region of interest" description="Disordered" evidence="1">
    <location>
        <begin position="56"/>
        <end position="95"/>
    </location>
</feature>
<evidence type="ECO:0000313" key="2">
    <source>
        <dbReference type="EMBL" id="KIJ25088.1"/>
    </source>
</evidence>
<evidence type="ECO:0000313" key="3">
    <source>
        <dbReference type="Proteomes" id="UP000054279"/>
    </source>
</evidence>
<dbReference type="Proteomes" id="UP000054279">
    <property type="component" value="Unassembled WGS sequence"/>
</dbReference>
<feature type="compositionally biased region" description="Acidic residues" evidence="1">
    <location>
        <begin position="82"/>
        <end position="95"/>
    </location>
</feature>
<dbReference type="EMBL" id="KN837434">
    <property type="protein sequence ID" value="KIJ25088.1"/>
    <property type="molecule type" value="Genomic_DNA"/>
</dbReference>
<dbReference type="AlphaFoldDB" id="A0A0C9T7T6"/>
<protein>
    <submittedName>
        <fullName evidence="2">Uncharacterized protein</fullName>
    </submittedName>
</protein>
<gene>
    <name evidence="2" type="ORF">M422DRAFT_273976</name>
</gene>
<keyword evidence="3" id="KW-1185">Reference proteome</keyword>
<sequence>MSSNIKLTNPGISTRSLIHMDSKDTQHLTSNDSNQGYISPYLIGQSKSDSINIEDISSEESEDMEDELDEDDDKGTLKKQEDSDEEISDLDTDTDIDDLPCPWHVTGDPEYKKQYKHDWFALPIDCKSFPNIVFPKAPTIGTRVMNAFRWTKDRGMFTDFVKVKHIDSPWNNIAHYVDWEAYGYDLKLIGTISLNSGSHQDRFSVYWKSSHTWYDAVFEDNAESDPQEVFVMRHNLALPSLYAWMEPYHKQILTTWMMQNKEKFWYI</sequence>
<name>A0A0C9T7T6_SPHS4</name>
<feature type="compositionally biased region" description="Acidic residues" evidence="1">
    <location>
        <begin position="56"/>
        <end position="73"/>
    </location>
</feature>
<proteinExistence type="predicted"/>
<organism evidence="2 3">
    <name type="scientific">Sphaerobolus stellatus (strain SS14)</name>
    <dbReference type="NCBI Taxonomy" id="990650"/>
    <lineage>
        <taxon>Eukaryota</taxon>
        <taxon>Fungi</taxon>
        <taxon>Dikarya</taxon>
        <taxon>Basidiomycota</taxon>
        <taxon>Agaricomycotina</taxon>
        <taxon>Agaricomycetes</taxon>
        <taxon>Phallomycetidae</taxon>
        <taxon>Geastrales</taxon>
        <taxon>Sphaerobolaceae</taxon>
        <taxon>Sphaerobolus</taxon>
    </lineage>
</organism>
<accession>A0A0C9T7T6</accession>
<evidence type="ECO:0000256" key="1">
    <source>
        <dbReference type="SAM" id="MobiDB-lite"/>
    </source>
</evidence>
<reference evidence="2 3" key="1">
    <citation type="submission" date="2014-06" db="EMBL/GenBank/DDBJ databases">
        <title>Evolutionary Origins and Diversification of the Mycorrhizal Mutualists.</title>
        <authorList>
            <consortium name="DOE Joint Genome Institute"/>
            <consortium name="Mycorrhizal Genomics Consortium"/>
            <person name="Kohler A."/>
            <person name="Kuo A."/>
            <person name="Nagy L.G."/>
            <person name="Floudas D."/>
            <person name="Copeland A."/>
            <person name="Barry K.W."/>
            <person name="Cichocki N."/>
            <person name="Veneault-Fourrey C."/>
            <person name="LaButti K."/>
            <person name="Lindquist E.A."/>
            <person name="Lipzen A."/>
            <person name="Lundell T."/>
            <person name="Morin E."/>
            <person name="Murat C."/>
            <person name="Riley R."/>
            <person name="Ohm R."/>
            <person name="Sun H."/>
            <person name="Tunlid A."/>
            <person name="Henrissat B."/>
            <person name="Grigoriev I.V."/>
            <person name="Hibbett D.S."/>
            <person name="Martin F."/>
        </authorList>
    </citation>
    <scope>NUCLEOTIDE SEQUENCE [LARGE SCALE GENOMIC DNA]</scope>
    <source>
        <strain evidence="2 3">SS14</strain>
    </source>
</reference>